<proteinExistence type="predicted"/>
<accession>A0A8C4RNT2</accession>
<dbReference type="SUPFAM" id="SSF50044">
    <property type="entry name" value="SH3-domain"/>
    <property type="match status" value="1"/>
</dbReference>
<gene>
    <name evidence="4" type="primary">SH3TC1</name>
</gene>
<dbReference type="PANTHER" id="PTHR22647">
    <property type="entry name" value="SH3 DOMAIN AND TETRATRICOPEPTIDE REPEATS CONTAINING PROTEIN"/>
    <property type="match status" value="1"/>
</dbReference>
<dbReference type="SMART" id="SM00326">
    <property type="entry name" value="SH3"/>
    <property type="match status" value="1"/>
</dbReference>
<dbReference type="InterPro" id="IPR011990">
    <property type="entry name" value="TPR-like_helical_dom_sf"/>
</dbReference>
<dbReference type="InterPro" id="IPR036028">
    <property type="entry name" value="SH3-like_dom_sf"/>
</dbReference>
<sequence length="1279" mass="146196">MFFRKRHIAESFYVSLQEDLEPAALSDDSFPTAISIKLVMVRKKNGLPDSDLQEILREKMRILEHDSREVTAVFSELSARLLAIISDEDLIVITFRTVEEIWKFSTYYSLGLVNYCIENLFLERVLLLNHLDEDDAGITVQVDEEGLHLMYCGILQQEGTLFARFTGKLLQDLTDGEPHLKYNDVVIVDTPRTGSHWIVQSLSNASKAQVAKSSLEPLIPFSQVLFKNFAENLWICCSNDQFDFPYQAAAGFCLATSDYEANGPDELSFQTGDSFEIVGYLVSCLEWFVAKHEDTGQTGLVKTCHVAPCNSTYKPADVVLDEEQNSMLKLQGHKEANFITFLDKILETESSTVFKMDNLEGTQPSGMLCQKNGQVCSKNIELELQKTRSNYWYMELAKKRLCEDQHLGSSLSSQLLEQTSDQHFVIANTEEDSADEFQDLIMFLNSANYKDDYCNLYDFSCSFLSSLFSGYGTEEELVNYLGKARETARKTKKLWAQSRICFLLGKLCAKKCKFSQARVYFEEAISVAKGYFTDMFFLIAIYANLSVIYLKQKNKEKCSAIFERISALCFGVCNYICSTTMESEILKHILKKAILSENKFAEARACFLLAKHYISINQEDRALPFIERLQLLAENFSRHNSLPHSYFLNLGLIYHQKCLPNLSLSCFKQVSLHPSSKLTECLVAASLVVKNTPQQSNVGKDVWIPVQMISCLKRIISLAEKAGELKLVRAVRLCLSQLFQYYKLFNKAIHYLKQFTDSDFYNNSVLGIDNLLCLAWLHILNGQFEEASSILDELLQSPGVKKGTLQEGAIYNLHAIALKHIGNIKHAMDSYHKAQQICELLGSRQNHAVVQANLGFLCIAAKFMGLAELYLTKSVKLFSEQQNNIYEIHFIKVLLEVGLYYVGQNLKDKAKFFYEWALLIAIMGNHNESQLQATQLLCYFYKEVCPNEAQCIIYSEYLLLLAQKTGDKVLEGETLETISQLYFGLGTERAYRSSLEYTKRSLGIFIDLKKKEKEAFGWLQAGKIYYILRQNELVDLYIQVARDAGSSTGNVKFMLELYEAAGDVFFNGSWDRDRAITFYRDQALPLAIELKDLKAQMRLSNKIAELLLILKTFKEAVEFVQIALSISIKIGDHLNERVSYHRLASVYYLLDQFELTEHYYLKALSLCSSPLQFDEEALYYVKVYQILGDITFYKLKDPYDAAGYYHLALAAAMDLGNKRSQLKLCTRLATIYHNFVINRELSLFFYQKARVFATDLNIRRINLSPDHLFQTIANKQFRT</sequence>
<dbReference type="PROSITE" id="PS50002">
    <property type="entry name" value="SH3"/>
    <property type="match status" value="1"/>
</dbReference>
<feature type="domain" description="SH3" evidence="3">
    <location>
        <begin position="248"/>
        <end position="311"/>
    </location>
</feature>
<reference evidence="4" key="3">
    <citation type="submission" date="2025-09" db="UniProtKB">
        <authorList>
            <consortium name="Ensembl"/>
        </authorList>
    </citation>
    <scope>IDENTIFICATION</scope>
</reference>
<evidence type="ECO:0000259" key="3">
    <source>
        <dbReference type="PROSITE" id="PS50002"/>
    </source>
</evidence>
<evidence type="ECO:0000313" key="4">
    <source>
        <dbReference type="Ensembl" id="ENSECRP00000003189.1"/>
    </source>
</evidence>
<organism evidence="4 5">
    <name type="scientific">Erpetoichthys calabaricus</name>
    <name type="common">Rope fish</name>
    <name type="synonym">Calamoichthys calabaricus</name>
    <dbReference type="NCBI Taxonomy" id="27687"/>
    <lineage>
        <taxon>Eukaryota</taxon>
        <taxon>Metazoa</taxon>
        <taxon>Chordata</taxon>
        <taxon>Craniata</taxon>
        <taxon>Vertebrata</taxon>
        <taxon>Euteleostomi</taxon>
        <taxon>Actinopterygii</taxon>
        <taxon>Polypteriformes</taxon>
        <taxon>Polypteridae</taxon>
        <taxon>Erpetoichthys</taxon>
    </lineage>
</organism>
<dbReference type="Gene3D" id="2.30.30.40">
    <property type="entry name" value="SH3 Domains"/>
    <property type="match status" value="1"/>
</dbReference>
<dbReference type="InterPro" id="IPR001452">
    <property type="entry name" value="SH3_domain"/>
</dbReference>
<keyword evidence="1 2" id="KW-0728">SH3 domain</keyword>
<reference evidence="4" key="2">
    <citation type="submission" date="2025-08" db="UniProtKB">
        <authorList>
            <consortium name="Ensembl"/>
        </authorList>
    </citation>
    <scope>IDENTIFICATION</scope>
</reference>
<dbReference type="GeneTree" id="ENSGT00530000063812"/>
<dbReference type="SUPFAM" id="SSF48452">
    <property type="entry name" value="TPR-like"/>
    <property type="match status" value="3"/>
</dbReference>
<evidence type="ECO:0000256" key="2">
    <source>
        <dbReference type="PROSITE-ProRule" id="PRU00192"/>
    </source>
</evidence>
<dbReference type="AlphaFoldDB" id="A0A8C4RNT2"/>
<reference evidence="4" key="1">
    <citation type="submission" date="2021-06" db="EMBL/GenBank/DDBJ databases">
        <authorList>
            <consortium name="Wellcome Sanger Institute Data Sharing"/>
        </authorList>
    </citation>
    <scope>NUCLEOTIDE SEQUENCE [LARGE SCALE GENOMIC DNA]</scope>
</reference>
<protein>
    <submittedName>
        <fullName evidence="4">SH3 domain and tetratricopeptide repeats 1</fullName>
    </submittedName>
</protein>
<evidence type="ECO:0000313" key="5">
    <source>
        <dbReference type="Proteomes" id="UP000694620"/>
    </source>
</evidence>
<dbReference type="Ensembl" id="ENSECRT00000003243.1">
    <property type="protein sequence ID" value="ENSECRP00000003189.1"/>
    <property type="gene ID" value="ENSECRG00000002176.1"/>
</dbReference>
<dbReference type="Pfam" id="PF13424">
    <property type="entry name" value="TPR_12"/>
    <property type="match status" value="1"/>
</dbReference>
<dbReference type="PANTHER" id="PTHR22647:SF3">
    <property type="entry name" value="SH3 DOMAIN AND TETRATRICOPEPTIDE REPEAT-CONTAINING PROTEIN 1"/>
    <property type="match status" value="1"/>
</dbReference>
<dbReference type="Pfam" id="PF00018">
    <property type="entry name" value="SH3_1"/>
    <property type="match status" value="1"/>
</dbReference>
<dbReference type="SMART" id="SM00028">
    <property type="entry name" value="TPR"/>
    <property type="match status" value="9"/>
</dbReference>
<keyword evidence="5" id="KW-1185">Reference proteome</keyword>
<dbReference type="InterPro" id="IPR019734">
    <property type="entry name" value="TPR_rpt"/>
</dbReference>
<evidence type="ECO:0000256" key="1">
    <source>
        <dbReference type="ARBA" id="ARBA00022443"/>
    </source>
</evidence>
<dbReference type="Gene3D" id="1.25.40.10">
    <property type="entry name" value="Tetratricopeptide repeat domain"/>
    <property type="match status" value="3"/>
</dbReference>
<dbReference type="InterPro" id="IPR042772">
    <property type="entry name" value="SH3TC1/SH3TC2"/>
</dbReference>
<dbReference type="Proteomes" id="UP000694620">
    <property type="component" value="Chromosome 5"/>
</dbReference>
<name>A0A8C4RNT2_ERPCA</name>